<reference evidence="1 2" key="1">
    <citation type="submission" date="2018-06" db="EMBL/GenBank/DDBJ databases">
        <title>Lujinxingia sediminis gen. nov. sp. nov., a new facultative anaerobic member of the class Deltaproteobacteria, and proposal of Lujinxingaceae fam. nov.</title>
        <authorList>
            <person name="Guo L.-Y."/>
            <person name="Li C.-M."/>
            <person name="Wang S."/>
            <person name="Du Z.-J."/>
        </authorList>
    </citation>
    <scope>NUCLEOTIDE SEQUENCE [LARGE SCALE GENOMIC DNA]</scope>
    <source>
        <strain evidence="1 2">FA350</strain>
    </source>
</reference>
<evidence type="ECO:0000313" key="2">
    <source>
        <dbReference type="Proteomes" id="UP000249799"/>
    </source>
</evidence>
<gene>
    <name evidence="1" type="ORF">DN745_02285</name>
</gene>
<dbReference type="EMBL" id="CP030032">
    <property type="protein sequence ID" value="AWV88228.1"/>
    <property type="molecule type" value="Genomic_DNA"/>
</dbReference>
<keyword evidence="2" id="KW-1185">Reference proteome</keyword>
<proteinExistence type="predicted"/>
<dbReference type="AlphaFoldDB" id="A0A2Z4FHP1"/>
<sequence length="234" mass="25354">MSILSRHIKKKAAHEPSDLIGMMGVLAFFSTVLAIGPASAAQPPAQLSFSEIAPDATLVARFDRGAQIEFNHRNDRTMASHGHIAMVSVSAAEPSAAFWPRREIKRLRLQAPAVLEVKPLPSTTSWLSHSAWGLAGAGASLVGGALEYREKSNALQRDYAALPDHVSAHRYREVQRQIDDTRYLMLALYAAGGTVIAQSIILLTDESNDPTEARAEIAPTWRNGGPAAYLKVSF</sequence>
<name>A0A2Z4FHP1_9DELT</name>
<dbReference type="Proteomes" id="UP000249799">
    <property type="component" value="Chromosome"/>
</dbReference>
<dbReference type="KEGG" id="bsed:DN745_02285"/>
<evidence type="ECO:0000313" key="1">
    <source>
        <dbReference type="EMBL" id="AWV88228.1"/>
    </source>
</evidence>
<organism evidence="1 2">
    <name type="scientific">Bradymonas sediminis</name>
    <dbReference type="NCBI Taxonomy" id="1548548"/>
    <lineage>
        <taxon>Bacteria</taxon>
        <taxon>Deltaproteobacteria</taxon>
        <taxon>Bradymonadales</taxon>
        <taxon>Bradymonadaceae</taxon>
        <taxon>Bradymonas</taxon>
    </lineage>
</organism>
<accession>A0A2Z4FHP1</accession>
<protein>
    <submittedName>
        <fullName evidence="1">Uncharacterized protein</fullName>
    </submittedName>
</protein>
<dbReference type="RefSeq" id="WP_111331795.1">
    <property type="nucleotide sequence ID" value="NZ_CP030032.1"/>
</dbReference>